<dbReference type="RefSeq" id="WP_241348277.1">
    <property type="nucleotide sequence ID" value="NZ_JAKZGP010000025.1"/>
</dbReference>
<dbReference type="InterPro" id="IPR013830">
    <property type="entry name" value="SGNH_hydro"/>
</dbReference>
<name>A0ABS9V0I0_9BACT</name>
<dbReference type="CDD" id="cd01832">
    <property type="entry name" value="SGNH_hydrolase_like_1"/>
    <property type="match status" value="1"/>
</dbReference>
<feature type="domain" description="SGNH hydrolase-type esterase" evidence="2">
    <location>
        <begin position="42"/>
        <end position="222"/>
    </location>
</feature>
<comment type="caution">
    <text evidence="3">The sequence shown here is derived from an EMBL/GenBank/DDBJ whole genome shotgun (WGS) entry which is preliminary data.</text>
</comment>
<dbReference type="InterPro" id="IPR036514">
    <property type="entry name" value="SGNH_hydro_sf"/>
</dbReference>
<dbReference type="Proteomes" id="UP001165489">
    <property type="component" value="Unassembled WGS sequence"/>
</dbReference>
<dbReference type="EMBL" id="JAKZGP010000025">
    <property type="protein sequence ID" value="MCH7409907.1"/>
    <property type="molecule type" value="Genomic_DNA"/>
</dbReference>
<protein>
    <submittedName>
        <fullName evidence="3">SGNH/GDSL hydrolase family protein</fullName>
    </submittedName>
</protein>
<evidence type="ECO:0000259" key="2">
    <source>
        <dbReference type="Pfam" id="PF13472"/>
    </source>
</evidence>
<keyword evidence="3" id="KW-0378">Hydrolase</keyword>
<gene>
    <name evidence="3" type="ORF">MM239_10915</name>
</gene>
<sequence>MKKLANSILLLTLIVAWQSCISSQSLQKNQTEMDSNKLTYLALGDSYTIGEGVEKPDRYPNQLVAKLKNTGIAFNEPTIIATTGWTTDELQRGVEDAQIKGKLYDLVTLLIGVNNQYRGRSVENFREEFQALLQEAIRFAGEDTSKVIVLSIPDWGITPFASDRNVDTEKVKREIDAFNSAKQAICSELGVTYIDITAHYRKYGNQPKSLVSDKLHPSAWIYDHWSDLLLGVIEK</sequence>
<feature type="chain" id="PRO_5045405016" evidence="1">
    <location>
        <begin position="22"/>
        <end position="235"/>
    </location>
</feature>
<dbReference type="SUPFAM" id="SSF52266">
    <property type="entry name" value="SGNH hydrolase"/>
    <property type="match status" value="1"/>
</dbReference>
<evidence type="ECO:0000313" key="3">
    <source>
        <dbReference type="EMBL" id="MCH7409907.1"/>
    </source>
</evidence>
<keyword evidence="1" id="KW-0732">Signal</keyword>
<accession>A0ABS9V0I0</accession>
<organism evidence="3 4">
    <name type="scientific">Belliella filtrata</name>
    <dbReference type="NCBI Taxonomy" id="2923435"/>
    <lineage>
        <taxon>Bacteria</taxon>
        <taxon>Pseudomonadati</taxon>
        <taxon>Bacteroidota</taxon>
        <taxon>Cytophagia</taxon>
        <taxon>Cytophagales</taxon>
        <taxon>Cyclobacteriaceae</taxon>
        <taxon>Belliella</taxon>
    </lineage>
</organism>
<reference evidence="3" key="1">
    <citation type="submission" date="2022-03" db="EMBL/GenBank/DDBJ databases">
        <title>De novo assembled genomes of Belliella spp. (Cyclobacteriaceae) strains.</title>
        <authorList>
            <person name="Szabo A."/>
            <person name="Korponai K."/>
            <person name="Felfoldi T."/>
        </authorList>
    </citation>
    <scope>NUCLEOTIDE SEQUENCE</scope>
    <source>
        <strain evidence="3">DSM 111904</strain>
    </source>
</reference>
<dbReference type="Gene3D" id="3.40.50.1110">
    <property type="entry name" value="SGNH hydrolase"/>
    <property type="match status" value="1"/>
</dbReference>
<evidence type="ECO:0000313" key="4">
    <source>
        <dbReference type="Proteomes" id="UP001165489"/>
    </source>
</evidence>
<dbReference type="Pfam" id="PF13472">
    <property type="entry name" value="Lipase_GDSL_2"/>
    <property type="match status" value="1"/>
</dbReference>
<proteinExistence type="predicted"/>
<evidence type="ECO:0000256" key="1">
    <source>
        <dbReference type="SAM" id="SignalP"/>
    </source>
</evidence>
<keyword evidence="4" id="KW-1185">Reference proteome</keyword>
<dbReference type="GO" id="GO:0016787">
    <property type="term" value="F:hydrolase activity"/>
    <property type="evidence" value="ECO:0007669"/>
    <property type="project" value="UniProtKB-KW"/>
</dbReference>
<feature type="signal peptide" evidence="1">
    <location>
        <begin position="1"/>
        <end position="21"/>
    </location>
</feature>
<dbReference type="PROSITE" id="PS51257">
    <property type="entry name" value="PROKAR_LIPOPROTEIN"/>
    <property type="match status" value="1"/>
</dbReference>